<dbReference type="HOGENOM" id="CLU_2101611_0_0_1"/>
<reference evidence="1" key="2">
    <citation type="submission" date="2015-06" db="UniProtKB">
        <authorList>
            <consortium name="EnsemblProtists"/>
        </authorList>
    </citation>
    <scope>IDENTIFICATION</scope>
    <source>
        <strain evidence="1">Emoy2</strain>
    </source>
</reference>
<proteinExistence type="predicted"/>
<dbReference type="AlphaFoldDB" id="M4BSQ4"/>
<evidence type="ECO:0000313" key="2">
    <source>
        <dbReference type="Proteomes" id="UP000011713"/>
    </source>
</evidence>
<protein>
    <submittedName>
        <fullName evidence="1">Uncharacterized protein</fullName>
    </submittedName>
</protein>
<dbReference type="EnsemblProtists" id="HpaT809488">
    <property type="protein sequence ID" value="HpaP809488"/>
    <property type="gene ID" value="HpaG809488"/>
</dbReference>
<evidence type="ECO:0000313" key="1">
    <source>
        <dbReference type="EnsemblProtists" id="HpaP809488"/>
    </source>
</evidence>
<reference evidence="2" key="1">
    <citation type="journal article" date="2010" name="Science">
        <title>Signatures of adaptation to obligate biotrophy in the Hyaloperonospora arabidopsidis genome.</title>
        <authorList>
            <person name="Baxter L."/>
            <person name="Tripathy S."/>
            <person name="Ishaque N."/>
            <person name="Boot N."/>
            <person name="Cabral A."/>
            <person name="Kemen E."/>
            <person name="Thines M."/>
            <person name="Ah-Fong A."/>
            <person name="Anderson R."/>
            <person name="Badejoko W."/>
            <person name="Bittner-Eddy P."/>
            <person name="Boore J.L."/>
            <person name="Chibucos M.C."/>
            <person name="Coates M."/>
            <person name="Dehal P."/>
            <person name="Delehaunty K."/>
            <person name="Dong S."/>
            <person name="Downton P."/>
            <person name="Dumas B."/>
            <person name="Fabro G."/>
            <person name="Fronick C."/>
            <person name="Fuerstenberg S.I."/>
            <person name="Fulton L."/>
            <person name="Gaulin E."/>
            <person name="Govers F."/>
            <person name="Hughes L."/>
            <person name="Humphray S."/>
            <person name="Jiang R.H."/>
            <person name="Judelson H."/>
            <person name="Kamoun S."/>
            <person name="Kyung K."/>
            <person name="Meijer H."/>
            <person name="Minx P."/>
            <person name="Morris P."/>
            <person name="Nelson J."/>
            <person name="Phuntumart V."/>
            <person name="Qutob D."/>
            <person name="Rehmany A."/>
            <person name="Rougon-Cardoso A."/>
            <person name="Ryden P."/>
            <person name="Torto-Alalibo T."/>
            <person name="Studholme D."/>
            <person name="Wang Y."/>
            <person name="Win J."/>
            <person name="Wood J."/>
            <person name="Clifton S.W."/>
            <person name="Rogers J."/>
            <person name="Van den Ackerveken G."/>
            <person name="Jones J.D."/>
            <person name="McDowell J.M."/>
            <person name="Beynon J."/>
            <person name="Tyler B.M."/>
        </authorList>
    </citation>
    <scope>NUCLEOTIDE SEQUENCE [LARGE SCALE GENOMIC DNA]</scope>
    <source>
        <strain evidence="2">Emoy2</strain>
    </source>
</reference>
<name>M4BSQ4_HYAAE</name>
<keyword evidence="2" id="KW-1185">Reference proteome</keyword>
<sequence>MTGQVTIGDLKRPGINLIHCDDESTLAPRLPTIGGGTPFPCLVFPSSPCVPVGRAGCTLLGGLVSRDNLTVLGMGFVIARKPSHDHGYTCRLLDVSHPDLNEIALSTMWMLGTRAF</sequence>
<dbReference type="InParanoid" id="M4BSQ4"/>
<dbReference type="EMBL" id="JH597779">
    <property type="status" value="NOT_ANNOTATED_CDS"/>
    <property type="molecule type" value="Genomic_DNA"/>
</dbReference>
<organism evidence="1 2">
    <name type="scientific">Hyaloperonospora arabidopsidis (strain Emoy2)</name>
    <name type="common">Downy mildew agent</name>
    <name type="synonym">Peronospora arabidopsidis</name>
    <dbReference type="NCBI Taxonomy" id="559515"/>
    <lineage>
        <taxon>Eukaryota</taxon>
        <taxon>Sar</taxon>
        <taxon>Stramenopiles</taxon>
        <taxon>Oomycota</taxon>
        <taxon>Peronosporomycetes</taxon>
        <taxon>Peronosporales</taxon>
        <taxon>Peronosporaceae</taxon>
        <taxon>Hyaloperonospora</taxon>
    </lineage>
</organism>
<dbReference type="Proteomes" id="UP000011713">
    <property type="component" value="Unassembled WGS sequence"/>
</dbReference>
<dbReference type="VEuPathDB" id="FungiDB:HpaG809488"/>
<accession>M4BSQ4</accession>